<name>A0A1K1YIN6_9GAMM</name>
<dbReference type="EMBL" id="FPJW01000008">
    <property type="protein sequence ID" value="SFX61809.1"/>
    <property type="molecule type" value="Genomic_DNA"/>
</dbReference>
<dbReference type="PANTHER" id="PTHR34406">
    <property type="entry name" value="PROTEIN YCEI"/>
    <property type="match status" value="1"/>
</dbReference>
<reference evidence="3 4" key="1">
    <citation type="submission" date="2016-11" db="EMBL/GenBank/DDBJ databases">
        <authorList>
            <person name="Jaros S."/>
            <person name="Januszkiewicz K."/>
            <person name="Wedrychowicz H."/>
        </authorList>
    </citation>
    <scope>NUCLEOTIDE SEQUENCE [LARGE SCALE GENOMIC DNA]</scope>
    <source>
        <strain evidence="3 4">DSM 21637</strain>
    </source>
</reference>
<dbReference type="SMART" id="SM00867">
    <property type="entry name" value="YceI"/>
    <property type="match status" value="1"/>
</dbReference>
<dbReference type="PANTHER" id="PTHR34406:SF1">
    <property type="entry name" value="PROTEIN YCEI"/>
    <property type="match status" value="1"/>
</dbReference>
<evidence type="ECO:0000313" key="3">
    <source>
        <dbReference type="EMBL" id="SFX61809.1"/>
    </source>
</evidence>
<evidence type="ECO:0000259" key="2">
    <source>
        <dbReference type="SMART" id="SM00867"/>
    </source>
</evidence>
<dbReference type="AlphaFoldDB" id="A0A1K1YIN6"/>
<sequence length="192" mass="20781">MKLKSAFAGLALATAFAATPVMAADYVIDTEGAHASINFKIDHLGVSYVVGRFNEFTGTFSYDEKNPAASKVEVTIKMASIDSNHAERDRHVRSNDFLDVRRYAEARFVSTAYEDLGDGKANLKGNLTLMGQTRPIVIPVQKVGEGQDPWGGYRAGFTGTTALNLPDFGANFNLGPAAETVYLDLVVEGIRK</sequence>
<proteinExistence type="predicted"/>
<dbReference type="STRING" id="1122209.SAMN02745752_02269"/>
<dbReference type="SUPFAM" id="SSF101874">
    <property type="entry name" value="YceI-like"/>
    <property type="match status" value="1"/>
</dbReference>
<organism evidence="3 4">
    <name type="scientific">Marinospirillum alkaliphilum DSM 21637</name>
    <dbReference type="NCBI Taxonomy" id="1122209"/>
    <lineage>
        <taxon>Bacteria</taxon>
        <taxon>Pseudomonadati</taxon>
        <taxon>Pseudomonadota</taxon>
        <taxon>Gammaproteobacteria</taxon>
        <taxon>Oceanospirillales</taxon>
        <taxon>Oceanospirillaceae</taxon>
        <taxon>Marinospirillum</taxon>
    </lineage>
</organism>
<feature type="chain" id="PRO_5013289809" evidence="1">
    <location>
        <begin position="24"/>
        <end position="192"/>
    </location>
</feature>
<accession>A0A1K1YIN6</accession>
<protein>
    <submittedName>
        <fullName evidence="3">Polyisoprenoid-binding protein YceI</fullName>
    </submittedName>
</protein>
<keyword evidence="1" id="KW-0732">Signal</keyword>
<dbReference type="RefSeq" id="WP_072326582.1">
    <property type="nucleotide sequence ID" value="NZ_FPJW01000008.1"/>
</dbReference>
<feature type="domain" description="Lipid/polyisoprenoid-binding YceI-like" evidence="2">
    <location>
        <begin position="25"/>
        <end position="190"/>
    </location>
</feature>
<dbReference type="Pfam" id="PF04264">
    <property type="entry name" value="YceI"/>
    <property type="match status" value="1"/>
</dbReference>
<keyword evidence="4" id="KW-1185">Reference proteome</keyword>
<dbReference type="Proteomes" id="UP000182350">
    <property type="component" value="Unassembled WGS sequence"/>
</dbReference>
<feature type="signal peptide" evidence="1">
    <location>
        <begin position="1"/>
        <end position="23"/>
    </location>
</feature>
<gene>
    <name evidence="3" type="ORF">SAMN02745752_02269</name>
</gene>
<evidence type="ECO:0000313" key="4">
    <source>
        <dbReference type="Proteomes" id="UP000182350"/>
    </source>
</evidence>
<dbReference type="NCBIfam" id="NF002994">
    <property type="entry name" value="PRK03757.1"/>
    <property type="match status" value="1"/>
</dbReference>
<dbReference type="OrthoDB" id="9811006at2"/>
<evidence type="ECO:0000256" key="1">
    <source>
        <dbReference type="SAM" id="SignalP"/>
    </source>
</evidence>
<dbReference type="Gene3D" id="2.40.128.110">
    <property type="entry name" value="Lipid/polyisoprenoid-binding, YceI-like"/>
    <property type="match status" value="1"/>
</dbReference>
<dbReference type="InterPro" id="IPR036761">
    <property type="entry name" value="TTHA0802/YceI-like_sf"/>
</dbReference>
<dbReference type="InterPro" id="IPR007372">
    <property type="entry name" value="Lipid/polyisoprenoid-bd_YceI"/>
</dbReference>